<protein>
    <submittedName>
        <fullName evidence="1">11897_t:CDS:1</fullName>
    </submittedName>
</protein>
<comment type="caution">
    <text evidence="1">The sequence shown here is derived from an EMBL/GenBank/DDBJ whole genome shotgun (WGS) entry which is preliminary data.</text>
</comment>
<dbReference type="Proteomes" id="UP001153678">
    <property type="component" value="Unassembled WGS sequence"/>
</dbReference>
<gene>
    <name evidence="1" type="ORF">FWILDA_LOCUS3287</name>
</gene>
<sequence length="49" mass="5508">MTGFEVIVIEQDIKDNHKNKANTEIEISALVIILENDILVLIDDPGPYN</sequence>
<dbReference type="EMBL" id="CAMKVN010000430">
    <property type="protein sequence ID" value="CAI2167851.1"/>
    <property type="molecule type" value="Genomic_DNA"/>
</dbReference>
<dbReference type="AlphaFoldDB" id="A0A9W4SGV1"/>
<accession>A0A9W4SGV1</accession>
<evidence type="ECO:0000313" key="2">
    <source>
        <dbReference type="Proteomes" id="UP001153678"/>
    </source>
</evidence>
<proteinExistence type="predicted"/>
<evidence type="ECO:0000313" key="1">
    <source>
        <dbReference type="EMBL" id="CAI2167851.1"/>
    </source>
</evidence>
<name>A0A9W4SGV1_9GLOM</name>
<keyword evidence="2" id="KW-1185">Reference proteome</keyword>
<reference evidence="1" key="1">
    <citation type="submission" date="2022-08" db="EMBL/GenBank/DDBJ databases">
        <authorList>
            <person name="Kallberg Y."/>
            <person name="Tangrot J."/>
            <person name="Rosling A."/>
        </authorList>
    </citation>
    <scope>NUCLEOTIDE SEQUENCE</scope>
    <source>
        <strain evidence="1">Wild A</strain>
    </source>
</reference>
<organism evidence="1 2">
    <name type="scientific">Funneliformis geosporum</name>
    <dbReference type="NCBI Taxonomy" id="1117311"/>
    <lineage>
        <taxon>Eukaryota</taxon>
        <taxon>Fungi</taxon>
        <taxon>Fungi incertae sedis</taxon>
        <taxon>Mucoromycota</taxon>
        <taxon>Glomeromycotina</taxon>
        <taxon>Glomeromycetes</taxon>
        <taxon>Glomerales</taxon>
        <taxon>Glomeraceae</taxon>
        <taxon>Funneliformis</taxon>
    </lineage>
</organism>